<evidence type="ECO:0000256" key="6">
    <source>
        <dbReference type="ARBA" id="ARBA00022723"/>
    </source>
</evidence>
<dbReference type="InterPro" id="IPR017900">
    <property type="entry name" value="4Fe4S_Fe_S_CS"/>
</dbReference>
<evidence type="ECO:0000256" key="10">
    <source>
        <dbReference type="ARBA" id="ARBA00023014"/>
    </source>
</evidence>
<keyword evidence="6" id="KW-0479">Metal-binding</keyword>
<dbReference type="EMBL" id="FQZL01000013">
    <property type="protein sequence ID" value="SHJ19888.1"/>
    <property type="molecule type" value="Genomic_DNA"/>
</dbReference>
<protein>
    <recommendedName>
        <fullName evidence="12">Dihydrothymine dehydrogenase</fullName>
    </recommendedName>
    <alternativeName>
        <fullName evidence="11">Dihydrouracil dehydrogenase</fullName>
    </alternativeName>
</protein>
<keyword evidence="15" id="KW-1185">Reference proteome</keyword>
<dbReference type="InterPro" id="IPR017896">
    <property type="entry name" value="4Fe4S_Fe-S-bd"/>
</dbReference>
<feature type="domain" description="4Fe-4S ferredoxin-type" evidence="13">
    <location>
        <begin position="330"/>
        <end position="356"/>
    </location>
</feature>
<evidence type="ECO:0000256" key="5">
    <source>
        <dbReference type="ARBA" id="ARBA00022643"/>
    </source>
</evidence>
<keyword evidence="9" id="KW-0408">Iron</keyword>
<dbReference type="AlphaFoldDB" id="A0A1M6HCA3"/>
<dbReference type="RefSeq" id="WP_073049416.1">
    <property type="nucleotide sequence ID" value="NZ_FQZL01000013.1"/>
</dbReference>
<keyword evidence="8" id="KW-0560">Oxidoreductase</keyword>
<feature type="domain" description="4Fe-4S ferredoxin-type" evidence="13">
    <location>
        <begin position="300"/>
        <end position="329"/>
    </location>
</feature>
<dbReference type="PROSITE" id="PS51379">
    <property type="entry name" value="4FE4S_FER_2"/>
    <property type="match status" value="2"/>
</dbReference>
<dbReference type="GO" id="GO:0044205">
    <property type="term" value="P:'de novo' UMP biosynthetic process"/>
    <property type="evidence" value="ECO:0007669"/>
    <property type="project" value="UniProtKB-UniPathway"/>
</dbReference>
<dbReference type="PROSITE" id="PS00912">
    <property type="entry name" value="DHODEHASE_2"/>
    <property type="match status" value="1"/>
</dbReference>
<name>A0A1M6HCA3_9FIRM</name>
<evidence type="ECO:0000256" key="3">
    <source>
        <dbReference type="ARBA" id="ARBA00010804"/>
    </source>
</evidence>
<evidence type="ECO:0000259" key="13">
    <source>
        <dbReference type="PROSITE" id="PS51379"/>
    </source>
</evidence>
<dbReference type="InterPro" id="IPR013785">
    <property type="entry name" value="Aldolase_TIM"/>
</dbReference>
<comment type="cofactor">
    <cofactor evidence="1">
        <name>FMN</name>
        <dbReference type="ChEBI" id="CHEBI:58210"/>
    </cofactor>
</comment>
<dbReference type="Gene3D" id="3.30.70.20">
    <property type="match status" value="1"/>
</dbReference>
<dbReference type="PANTHER" id="PTHR48109:SF1">
    <property type="entry name" value="DIHYDROOROTATE DEHYDROGENASE (FUMARATE)"/>
    <property type="match status" value="1"/>
</dbReference>
<evidence type="ECO:0000313" key="15">
    <source>
        <dbReference type="Proteomes" id="UP000184052"/>
    </source>
</evidence>
<dbReference type="Gene3D" id="2.30.26.10">
    <property type="entry name" value="Dihydroorotate Dehydrogenase A, chain A, domain 2"/>
    <property type="match status" value="1"/>
</dbReference>
<dbReference type="SUPFAM" id="SSF54862">
    <property type="entry name" value="4Fe-4S ferredoxins"/>
    <property type="match status" value="1"/>
</dbReference>
<proteinExistence type="inferred from homology"/>
<dbReference type="Pfam" id="PF01180">
    <property type="entry name" value="DHO_dh"/>
    <property type="match status" value="1"/>
</dbReference>
<evidence type="ECO:0000256" key="7">
    <source>
        <dbReference type="ARBA" id="ARBA00022975"/>
    </source>
</evidence>
<dbReference type="PANTHER" id="PTHR48109">
    <property type="entry name" value="DIHYDROOROTATE DEHYDROGENASE (QUINONE), MITOCHONDRIAL-RELATED"/>
    <property type="match status" value="1"/>
</dbReference>
<dbReference type="SUPFAM" id="SSF51395">
    <property type="entry name" value="FMN-linked oxidoreductases"/>
    <property type="match status" value="1"/>
</dbReference>
<reference evidence="14 15" key="1">
    <citation type="submission" date="2016-11" db="EMBL/GenBank/DDBJ databases">
        <authorList>
            <person name="Jaros S."/>
            <person name="Januszkiewicz K."/>
            <person name="Wedrychowicz H."/>
        </authorList>
    </citation>
    <scope>NUCLEOTIDE SEQUENCE [LARGE SCALE GENOMIC DNA]</scope>
    <source>
        <strain evidence="14 15">DSM 17477</strain>
    </source>
</reference>
<dbReference type="InterPro" id="IPR001295">
    <property type="entry name" value="Dihydroorotate_DH_CS"/>
</dbReference>
<dbReference type="GO" id="GO:0046872">
    <property type="term" value="F:metal ion binding"/>
    <property type="evidence" value="ECO:0007669"/>
    <property type="project" value="UniProtKB-KW"/>
</dbReference>
<dbReference type="GO" id="GO:0051536">
    <property type="term" value="F:iron-sulfur cluster binding"/>
    <property type="evidence" value="ECO:0007669"/>
    <property type="project" value="UniProtKB-KW"/>
</dbReference>
<dbReference type="OrthoDB" id="9794954at2"/>
<dbReference type="Gene3D" id="3.20.20.70">
    <property type="entry name" value="Aldolase class I"/>
    <property type="match status" value="1"/>
</dbReference>
<comment type="similarity">
    <text evidence="3">Belongs to the dihydropyrimidine dehydrogenase family.</text>
</comment>
<dbReference type="PROSITE" id="PS00198">
    <property type="entry name" value="4FE4S_FER_1"/>
    <property type="match status" value="1"/>
</dbReference>
<evidence type="ECO:0000313" key="14">
    <source>
        <dbReference type="EMBL" id="SHJ19888.1"/>
    </source>
</evidence>
<evidence type="ECO:0000256" key="1">
    <source>
        <dbReference type="ARBA" id="ARBA00001917"/>
    </source>
</evidence>
<keyword evidence="10" id="KW-0411">Iron-sulfur</keyword>
<accession>A0A1M6HCA3</accession>
<dbReference type="InterPro" id="IPR005720">
    <property type="entry name" value="Dihydroorotate_DH_cat"/>
</dbReference>
<comment type="pathway">
    <text evidence="2">Pyrimidine metabolism; UMP biosynthesis via de novo pathway.</text>
</comment>
<evidence type="ECO:0000256" key="12">
    <source>
        <dbReference type="ARBA" id="ARBA00032722"/>
    </source>
</evidence>
<evidence type="ECO:0000256" key="11">
    <source>
        <dbReference type="ARBA" id="ARBA00030119"/>
    </source>
</evidence>
<dbReference type="GO" id="GO:0005737">
    <property type="term" value="C:cytoplasm"/>
    <property type="evidence" value="ECO:0007669"/>
    <property type="project" value="InterPro"/>
</dbReference>
<dbReference type="UniPathway" id="UPA00070"/>
<dbReference type="Pfam" id="PF00037">
    <property type="entry name" value="Fer4"/>
    <property type="match status" value="2"/>
</dbReference>
<dbReference type="InterPro" id="IPR023359">
    <property type="entry name" value="Dihydro_DH_chainA_dom2"/>
</dbReference>
<dbReference type="STRING" id="1121476.SAMN02745751_01969"/>
<keyword evidence="7" id="KW-0665">Pyrimidine biosynthesis</keyword>
<evidence type="ECO:0000256" key="9">
    <source>
        <dbReference type="ARBA" id="ARBA00023004"/>
    </source>
</evidence>
<organism evidence="14 15">
    <name type="scientific">Dethiosulfatibacter aminovorans DSM 17477</name>
    <dbReference type="NCBI Taxonomy" id="1121476"/>
    <lineage>
        <taxon>Bacteria</taxon>
        <taxon>Bacillati</taxon>
        <taxon>Bacillota</taxon>
        <taxon>Tissierellia</taxon>
        <taxon>Dethiosulfatibacter</taxon>
    </lineage>
</organism>
<dbReference type="GO" id="GO:0004152">
    <property type="term" value="F:dihydroorotate dehydrogenase activity"/>
    <property type="evidence" value="ECO:0007669"/>
    <property type="project" value="TreeGrafter"/>
</dbReference>
<dbReference type="GO" id="GO:0006207">
    <property type="term" value="P:'de novo' pyrimidine nucleobase biosynthetic process"/>
    <property type="evidence" value="ECO:0007669"/>
    <property type="project" value="InterPro"/>
</dbReference>
<gene>
    <name evidence="14" type="ORF">SAMN02745751_01969</name>
</gene>
<evidence type="ECO:0000256" key="2">
    <source>
        <dbReference type="ARBA" id="ARBA00004725"/>
    </source>
</evidence>
<evidence type="ECO:0000256" key="8">
    <source>
        <dbReference type="ARBA" id="ARBA00023002"/>
    </source>
</evidence>
<evidence type="ECO:0000256" key="4">
    <source>
        <dbReference type="ARBA" id="ARBA00022630"/>
    </source>
</evidence>
<dbReference type="InterPro" id="IPR050074">
    <property type="entry name" value="DHO_dehydrogenase"/>
</dbReference>
<sequence length="356" mass="39032">MKTGVKLFGKTFNNPLLPASGPIVGELETLEYFNDSLTGGIVTKTISVEGAVVKKPCIIATRHCVYNTELWSEYPLEKWSVDILPKLRKNLKKPLIVSVGYTAEELEIVVPQVEEYADFFEVSTHYGKDRLDSLVTRICELTDKPVFIKLSPHIEDYLEFVEIAVKCGAKGIVAINSLGPGVVVDLKTRAVKLGIDGGKSWVSGPSIKPVALNRVVNIRKRFPDLPIIACGGVENAEDVLEFILAGADLVQMLSSALMKGRGLFDKIVGDLPEVMEKYNIESIEELRKTDLVLEPKGEGGYPLVDYDVCTRCGICTGICPQMALTLEDKIIVDNEKCINCGLCQSKCPVEAIRGVL</sequence>
<keyword evidence="5" id="KW-0288">FMN</keyword>
<dbReference type="Proteomes" id="UP000184052">
    <property type="component" value="Unassembled WGS sequence"/>
</dbReference>
<keyword evidence="4" id="KW-0285">Flavoprotein</keyword>